<evidence type="ECO:0000313" key="2">
    <source>
        <dbReference type="Proteomes" id="UP000297245"/>
    </source>
</evidence>
<evidence type="ECO:0000313" key="1">
    <source>
        <dbReference type="EMBL" id="THU76084.1"/>
    </source>
</evidence>
<keyword evidence="2" id="KW-1185">Reference proteome</keyword>
<proteinExistence type="predicted"/>
<dbReference type="EMBL" id="ML181199">
    <property type="protein sequence ID" value="THU76084.1"/>
    <property type="molecule type" value="Genomic_DNA"/>
</dbReference>
<name>A0A4S8KKL8_DENBC</name>
<organism evidence="1 2">
    <name type="scientific">Dendrothele bispora (strain CBS 962.96)</name>
    <dbReference type="NCBI Taxonomy" id="1314807"/>
    <lineage>
        <taxon>Eukaryota</taxon>
        <taxon>Fungi</taxon>
        <taxon>Dikarya</taxon>
        <taxon>Basidiomycota</taxon>
        <taxon>Agaricomycotina</taxon>
        <taxon>Agaricomycetes</taxon>
        <taxon>Agaricomycetidae</taxon>
        <taxon>Agaricales</taxon>
        <taxon>Agaricales incertae sedis</taxon>
        <taxon>Dendrothele</taxon>
    </lineage>
</organism>
<dbReference type="Proteomes" id="UP000297245">
    <property type="component" value="Unassembled WGS sequence"/>
</dbReference>
<protein>
    <submittedName>
        <fullName evidence="1">Uncharacterized protein</fullName>
    </submittedName>
</protein>
<dbReference type="AlphaFoldDB" id="A0A4S8KKL8"/>
<reference evidence="1 2" key="1">
    <citation type="journal article" date="2019" name="Nat. Ecol. Evol.">
        <title>Megaphylogeny resolves global patterns of mushroom evolution.</title>
        <authorList>
            <person name="Varga T."/>
            <person name="Krizsan K."/>
            <person name="Foldi C."/>
            <person name="Dima B."/>
            <person name="Sanchez-Garcia M."/>
            <person name="Sanchez-Ramirez S."/>
            <person name="Szollosi G.J."/>
            <person name="Szarkandi J.G."/>
            <person name="Papp V."/>
            <person name="Albert L."/>
            <person name="Andreopoulos W."/>
            <person name="Angelini C."/>
            <person name="Antonin V."/>
            <person name="Barry K.W."/>
            <person name="Bougher N.L."/>
            <person name="Buchanan P."/>
            <person name="Buyck B."/>
            <person name="Bense V."/>
            <person name="Catcheside P."/>
            <person name="Chovatia M."/>
            <person name="Cooper J."/>
            <person name="Damon W."/>
            <person name="Desjardin D."/>
            <person name="Finy P."/>
            <person name="Geml J."/>
            <person name="Haridas S."/>
            <person name="Hughes K."/>
            <person name="Justo A."/>
            <person name="Karasinski D."/>
            <person name="Kautmanova I."/>
            <person name="Kiss B."/>
            <person name="Kocsube S."/>
            <person name="Kotiranta H."/>
            <person name="LaButti K.M."/>
            <person name="Lechner B.E."/>
            <person name="Liimatainen K."/>
            <person name="Lipzen A."/>
            <person name="Lukacs Z."/>
            <person name="Mihaltcheva S."/>
            <person name="Morgado L.N."/>
            <person name="Niskanen T."/>
            <person name="Noordeloos M.E."/>
            <person name="Ohm R.A."/>
            <person name="Ortiz-Santana B."/>
            <person name="Ovrebo C."/>
            <person name="Racz N."/>
            <person name="Riley R."/>
            <person name="Savchenko A."/>
            <person name="Shiryaev A."/>
            <person name="Soop K."/>
            <person name="Spirin V."/>
            <person name="Szebenyi C."/>
            <person name="Tomsovsky M."/>
            <person name="Tulloss R.E."/>
            <person name="Uehling J."/>
            <person name="Grigoriev I.V."/>
            <person name="Vagvolgyi C."/>
            <person name="Papp T."/>
            <person name="Martin F.M."/>
            <person name="Miettinen O."/>
            <person name="Hibbett D.S."/>
            <person name="Nagy L.G."/>
        </authorList>
    </citation>
    <scope>NUCLEOTIDE SEQUENCE [LARGE SCALE GENOMIC DNA]</scope>
    <source>
        <strain evidence="1 2">CBS 962.96</strain>
    </source>
</reference>
<sequence>MAELRDGDAVVESCAWTTASGTEGHVYGRSRGSVFTSRVWTCGTAVTLTDTALGIKDQKSSGHNQNQQTRESGLTVSVILGSMAGTGPASRDGGRRSWVPWEEVWGSGQWRGILDDINGGDASPPLTSSGRMYTYHRARALRVYPKIYCQCLRINEFDGN</sequence>
<accession>A0A4S8KKL8</accession>
<gene>
    <name evidence="1" type="ORF">K435DRAFT_813760</name>
</gene>